<gene>
    <name evidence="3" type="ORF">JIP62_03430</name>
</gene>
<dbReference type="InterPro" id="IPR000468">
    <property type="entry name" value="Barstar"/>
</dbReference>
<dbReference type="Proteomes" id="UP000595448">
    <property type="component" value="Chromosome"/>
</dbReference>
<evidence type="ECO:0000256" key="1">
    <source>
        <dbReference type="ARBA" id="ARBA00006845"/>
    </source>
</evidence>
<sequence length="118" mass="13241">MHTTLIGIPTKQIADWTTFHEVFAEALGFPTFYGRNMNAWIDCMTDADDPETRMVQRAVQPGHLMTLEIDDADDFAARCPEQFNALIECTSFVNFRKVEMGGTPFLSLLLTGHISAAR</sequence>
<evidence type="ECO:0000313" key="3">
    <source>
        <dbReference type="EMBL" id="QQQ19184.1"/>
    </source>
</evidence>
<comment type="similarity">
    <text evidence="1">Belongs to the barstar family.</text>
</comment>
<feature type="domain" description="Barstar (barnase inhibitor)" evidence="2">
    <location>
        <begin position="8"/>
        <end position="90"/>
    </location>
</feature>
<name>A0ABX7BSV7_9CAUL</name>
<proteinExistence type="inferred from homology"/>
<evidence type="ECO:0000313" key="4">
    <source>
        <dbReference type="Proteomes" id="UP000595448"/>
    </source>
</evidence>
<dbReference type="Gene3D" id="3.30.370.10">
    <property type="entry name" value="Barstar-like"/>
    <property type="match status" value="1"/>
</dbReference>
<reference evidence="3 4" key="1">
    <citation type="submission" date="2021-01" db="EMBL/GenBank/DDBJ databases">
        <title>Brevundimonas vitis sp. nov., an bacterium isolated from grape (Vitis vinifera).</title>
        <authorList>
            <person name="Jiang L."/>
            <person name="Lee J."/>
        </authorList>
    </citation>
    <scope>NUCLEOTIDE SEQUENCE [LARGE SCALE GENOMIC DNA]</scope>
    <source>
        <strain evidence="3 4">GRTSA-9</strain>
    </source>
</reference>
<dbReference type="InterPro" id="IPR035905">
    <property type="entry name" value="Barstar-like_sf"/>
</dbReference>
<dbReference type="Pfam" id="PF01337">
    <property type="entry name" value="Barstar"/>
    <property type="match status" value="1"/>
</dbReference>
<evidence type="ECO:0000259" key="2">
    <source>
        <dbReference type="Pfam" id="PF01337"/>
    </source>
</evidence>
<protein>
    <submittedName>
        <fullName evidence="3">Barstar family protein</fullName>
    </submittedName>
</protein>
<keyword evidence="4" id="KW-1185">Reference proteome</keyword>
<accession>A0ABX7BSV7</accession>
<dbReference type="EMBL" id="CP067977">
    <property type="protein sequence ID" value="QQQ19184.1"/>
    <property type="molecule type" value="Genomic_DNA"/>
</dbReference>
<organism evidence="3 4">
    <name type="scientific">Brevundimonas vitisensis</name>
    <dbReference type="NCBI Taxonomy" id="2800818"/>
    <lineage>
        <taxon>Bacteria</taxon>
        <taxon>Pseudomonadati</taxon>
        <taxon>Pseudomonadota</taxon>
        <taxon>Alphaproteobacteria</taxon>
        <taxon>Caulobacterales</taxon>
        <taxon>Caulobacteraceae</taxon>
        <taxon>Brevundimonas</taxon>
    </lineage>
</organism>
<dbReference type="SUPFAM" id="SSF52038">
    <property type="entry name" value="Barstar-related"/>
    <property type="match status" value="1"/>
</dbReference>
<dbReference type="RefSeq" id="WP_201103535.1">
    <property type="nucleotide sequence ID" value="NZ_CP067977.1"/>
</dbReference>